<dbReference type="Proteomes" id="UP000198878">
    <property type="component" value="Unassembled WGS sequence"/>
</dbReference>
<evidence type="ECO:0000313" key="2">
    <source>
        <dbReference type="EMBL" id="SEF25978.1"/>
    </source>
</evidence>
<keyword evidence="3" id="KW-1185">Reference proteome</keyword>
<evidence type="ECO:0000256" key="1">
    <source>
        <dbReference type="SAM" id="SignalP"/>
    </source>
</evidence>
<feature type="chain" id="PRO_5039165943" evidence="1">
    <location>
        <begin position="25"/>
        <end position="56"/>
    </location>
</feature>
<evidence type="ECO:0000313" key="3">
    <source>
        <dbReference type="Proteomes" id="UP000198878"/>
    </source>
</evidence>
<sequence>MIKRALAGLAAAAAIGTLCAPAAAAATGNGDPTYRPPGEVCVWIWTGGPPECKKLE</sequence>
<organism evidence="2 3">
    <name type="scientific">Amycolatopsis pretoriensis</name>
    <dbReference type="NCBI Taxonomy" id="218821"/>
    <lineage>
        <taxon>Bacteria</taxon>
        <taxon>Bacillati</taxon>
        <taxon>Actinomycetota</taxon>
        <taxon>Actinomycetes</taxon>
        <taxon>Pseudonocardiales</taxon>
        <taxon>Pseudonocardiaceae</taxon>
        <taxon>Amycolatopsis</taxon>
    </lineage>
</organism>
<keyword evidence="1" id="KW-0732">Signal</keyword>
<dbReference type="RefSeq" id="WP_158104074.1">
    <property type="nucleotide sequence ID" value="NZ_FNUJ01000003.1"/>
</dbReference>
<gene>
    <name evidence="2" type="ORF">SAMN05421837_10328</name>
</gene>
<accession>A0A1H5QKU5</accession>
<protein>
    <submittedName>
        <fullName evidence="2">Uncharacterized protein</fullName>
    </submittedName>
</protein>
<proteinExistence type="predicted"/>
<dbReference type="EMBL" id="FNUJ01000003">
    <property type="protein sequence ID" value="SEF25978.1"/>
    <property type="molecule type" value="Genomic_DNA"/>
</dbReference>
<name>A0A1H5QKU5_9PSEU</name>
<feature type="signal peptide" evidence="1">
    <location>
        <begin position="1"/>
        <end position="24"/>
    </location>
</feature>
<dbReference type="AlphaFoldDB" id="A0A1H5QKU5"/>
<reference evidence="3" key="1">
    <citation type="submission" date="2016-10" db="EMBL/GenBank/DDBJ databases">
        <authorList>
            <person name="Varghese N."/>
            <person name="Submissions S."/>
        </authorList>
    </citation>
    <scope>NUCLEOTIDE SEQUENCE [LARGE SCALE GENOMIC DNA]</scope>
    <source>
        <strain evidence="3">DSM 44654</strain>
    </source>
</reference>